<gene>
    <name evidence="1" type="ORF">B296_00032840</name>
</gene>
<sequence>MIPLLSQQKFMSLTSIQGKLCAFAPWSIFFYVNSLHAAWILHKVPPKLLYPSICIELIVALTPIIPRVSPLLSLIVTSALSVPSFDDVMVTPPLDLTMHPPMHHLMRRLLATCSVR</sequence>
<dbReference type="Proteomes" id="UP000287651">
    <property type="component" value="Unassembled WGS sequence"/>
</dbReference>
<organism evidence="1 2">
    <name type="scientific">Ensete ventricosum</name>
    <name type="common">Abyssinian banana</name>
    <name type="synonym">Musa ensete</name>
    <dbReference type="NCBI Taxonomy" id="4639"/>
    <lineage>
        <taxon>Eukaryota</taxon>
        <taxon>Viridiplantae</taxon>
        <taxon>Streptophyta</taxon>
        <taxon>Embryophyta</taxon>
        <taxon>Tracheophyta</taxon>
        <taxon>Spermatophyta</taxon>
        <taxon>Magnoliopsida</taxon>
        <taxon>Liliopsida</taxon>
        <taxon>Zingiberales</taxon>
        <taxon>Musaceae</taxon>
        <taxon>Ensete</taxon>
    </lineage>
</organism>
<proteinExistence type="predicted"/>
<name>A0A426YBC7_ENSVE</name>
<dbReference type="EMBL" id="AMZH03013573">
    <property type="protein sequence ID" value="RRT49041.1"/>
    <property type="molecule type" value="Genomic_DNA"/>
</dbReference>
<evidence type="ECO:0000313" key="1">
    <source>
        <dbReference type="EMBL" id="RRT49041.1"/>
    </source>
</evidence>
<dbReference type="AlphaFoldDB" id="A0A426YBC7"/>
<reference evidence="1 2" key="1">
    <citation type="journal article" date="2014" name="Agronomy (Basel)">
        <title>A Draft Genome Sequence for Ensete ventricosum, the Drought-Tolerant Tree Against Hunger.</title>
        <authorList>
            <person name="Harrison J."/>
            <person name="Moore K.A."/>
            <person name="Paszkiewicz K."/>
            <person name="Jones T."/>
            <person name="Grant M."/>
            <person name="Ambacheew D."/>
            <person name="Muzemil S."/>
            <person name="Studholme D.J."/>
        </authorList>
    </citation>
    <scope>NUCLEOTIDE SEQUENCE [LARGE SCALE GENOMIC DNA]</scope>
</reference>
<accession>A0A426YBC7</accession>
<evidence type="ECO:0000313" key="2">
    <source>
        <dbReference type="Proteomes" id="UP000287651"/>
    </source>
</evidence>
<comment type="caution">
    <text evidence="1">The sequence shown here is derived from an EMBL/GenBank/DDBJ whole genome shotgun (WGS) entry which is preliminary data.</text>
</comment>
<protein>
    <submittedName>
        <fullName evidence="1">Uncharacterized protein</fullName>
    </submittedName>
</protein>